<keyword evidence="3 6" id="KW-0378">Hydrolase</keyword>
<evidence type="ECO:0000256" key="1">
    <source>
        <dbReference type="ARBA" id="ARBA00010088"/>
    </source>
</evidence>
<dbReference type="OrthoDB" id="4447445at2"/>
<dbReference type="InterPro" id="IPR013595">
    <property type="entry name" value="Pept_S33_TAP-like_C"/>
</dbReference>
<dbReference type="EMBL" id="FZOF01000022">
    <property type="protein sequence ID" value="SNT37514.1"/>
    <property type="molecule type" value="Genomic_DNA"/>
</dbReference>
<organism evidence="6 7">
    <name type="scientific">Actinacidiphila glaucinigra</name>
    <dbReference type="NCBI Taxonomy" id="235986"/>
    <lineage>
        <taxon>Bacteria</taxon>
        <taxon>Bacillati</taxon>
        <taxon>Actinomycetota</taxon>
        <taxon>Actinomycetes</taxon>
        <taxon>Kitasatosporales</taxon>
        <taxon>Streptomycetaceae</taxon>
        <taxon>Actinacidiphila</taxon>
    </lineage>
</organism>
<gene>
    <name evidence="6" type="ORF">SAMN05216252_122162</name>
</gene>
<comment type="similarity">
    <text evidence="1">Belongs to the peptidase S33 family.</text>
</comment>
<name>A0A239M640_9ACTN</name>
<dbReference type="InterPro" id="IPR029058">
    <property type="entry name" value="AB_hydrolase_fold"/>
</dbReference>
<dbReference type="SUPFAM" id="SSF53474">
    <property type="entry name" value="alpha/beta-Hydrolases"/>
    <property type="match status" value="1"/>
</dbReference>
<dbReference type="InterPro" id="IPR051601">
    <property type="entry name" value="Serine_prot/Carboxylest_S33"/>
</dbReference>
<evidence type="ECO:0000313" key="7">
    <source>
        <dbReference type="Proteomes" id="UP000198280"/>
    </source>
</evidence>
<keyword evidence="2" id="KW-0732">Signal</keyword>
<dbReference type="Gene3D" id="3.40.50.1820">
    <property type="entry name" value="alpha/beta hydrolase"/>
    <property type="match status" value="1"/>
</dbReference>
<evidence type="ECO:0000256" key="4">
    <source>
        <dbReference type="SAM" id="MobiDB-lite"/>
    </source>
</evidence>
<dbReference type="PANTHER" id="PTHR43248">
    <property type="entry name" value="2-SUCCINYL-6-HYDROXY-2,4-CYCLOHEXADIENE-1-CARBOXYLATE SYNTHASE"/>
    <property type="match status" value="1"/>
</dbReference>
<evidence type="ECO:0000256" key="3">
    <source>
        <dbReference type="ARBA" id="ARBA00022801"/>
    </source>
</evidence>
<protein>
    <submittedName>
        <fullName evidence="6">Alpha/beta hydrolase fold</fullName>
    </submittedName>
</protein>
<dbReference type="PANTHER" id="PTHR43248:SF29">
    <property type="entry name" value="TRIPEPTIDYL AMINOPEPTIDASE"/>
    <property type="match status" value="1"/>
</dbReference>
<feature type="region of interest" description="Disordered" evidence="4">
    <location>
        <begin position="163"/>
        <end position="215"/>
    </location>
</feature>
<dbReference type="GO" id="GO:0016787">
    <property type="term" value="F:hydrolase activity"/>
    <property type="evidence" value="ECO:0007669"/>
    <property type="project" value="UniProtKB-KW"/>
</dbReference>
<keyword evidence="7" id="KW-1185">Reference proteome</keyword>
<evidence type="ECO:0000256" key="2">
    <source>
        <dbReference type="ARBA" id="ARBA00022729"/>
    </source>
</evidence>
<reference evidence="6 7" key="1">
    <citation type="submission" date="2017-06" db="EMBL/GenBank/DDBJ databases">
        <authorList>
            <person name="Kim H.J."/>
            <person name="Triplett B.A."/>
        </authorList>
    </citation>
    <scope>NUCLEOTIDE SEQUENCE [LARGE SCALE GENOMIC DNA]</scope>
    <source>
        <strain evidence="6 7">CGMCC 4.1858</strain>
    </source>
</reference>
<dbReference type="Pfam" id="PF08386">
    <property type="entry name" value="Abhydrolase_4"/>
    <property type="match status" value="1"/>
</dbReference>
<dbReference type="RefSeq" id="WP_089227404.1">
    <property type="nucleotide sequence ID" value="NZ_FZOF01000022.1"/>
</dbReference>
<proteinExistence type="inferred from homology"/>
<feature type="domain" description="Peptidase S33 tripeptidyl aminopeptidase-like C-terminal" evidence="5">
    <location>
        <begin position="436"/>
        <end position="537"/>
    </location>
</feature>
<evidence type="ECO:0000313" key="6">
    <source>
        <dbReference type="EMBL" id="SNT37514.1"/>
    </source>
</evidence>
<dbReference type="Proteomes" id="UP000198280">
    <property type="component" value="Unassembled WGS sequence"/>
</dbReference>
<sequence length="538" mass="55671">MKEARTTGHISRGPRRGPHHTALAVLWACALLLTGCAAGPPGQRMGHGPAEPPGTTATTVPPGLAGHYRQKLRWTPCAEQPSFQCTTLRAPLDYARPEAGDIFLAATRKKATGTGARHIGSLLFNPGGPGEPAITSLWSFAGAFSPAVRASYDLVAVDPRGVGSSTPVNCGDDTAGTPAAVRRPRGPGGPDENGPDKNGPDANGPDFAAADKAARETATACERGAGRLLPHVGTLDSARDLELVRALLGDERLHYLGFSYGSYLGASYAGLFPSRAGRMVLDGAVDPTLDGVHSLLGQARGYQIAWDSFAADCAARPACPVGRSAAEAGPALDALVDALDRAPLRQGKDVVVDGDSLISAVTTALMAPAWEKLRAALREVRTGDTTTVQELGGAFEDSGFSGDAYVAITCLSGSLGARATPAQARAALPEFVRTSPRFGRYFADQLSTCAHWPVPADQPAGPITAPGAPPILVVGTTRDPATPYTEARALARLLSSGRLLTYDGDGHTAYLRSVGCVDDAVDGYLTRGQLPPAGTVCT</sequence>
<accession>A0A239M640</accession>
<evidence type="ECO:0000259" key="5">
    <source>
        <dbReference type="Pfam" id="PF08386"/>
    </source>
</evidence>
<dbReference type="AlphaFoldDB" id="A0A239M640"/>